<dbReference type="Proteomes" id="UP001501612">
    <property type="component" value="Unassembled WGS sequence"/>
</dbReference>
<evidence type="ECO:0000313" key="3">
    <source>
        <dbReference type="Proteomes" id="UP001501612"/>
    </source>
</evidence>
<dbReference type="EMBL" id="BAAAMY010000001">
    <property type="protein sequence ID" value="GAA1904138.1"/>
    <property type="molecule type" value="Genomic_DNA"/>
</dbReference>
<dbReference type="RefSeq" id="WP_344002168.1">
    <property type="nucleotide sequence ID" value="NZ_BAAAMY010000001.1"/>
</dbReference>
<dbReference type="InterPro" id="IPR036388">
    <property type="entry name" value="WH-like_DNA-bd_sf"/>
</dbReference>
<evidence type="ECO:0000259" key="1">
    <source>
        <dbReference type="PROSITE" id="PS50995"/>
    </source>
</evidence>
<evidence type="ECO:0000313" key="2">
    <source>
        <dbReference type="EMBL" id="GAA1904138.1"/>
    </source>
</evidence>
<dbReference type="Pfam" id="PF12802">
    <property type="entry name" value="MarR_2"/>
    <property type="match status" value="1"/>
</dbReference>
<organism evidence="2 3">
    <name type="scientific">Nocardioides lentus</name>
    <dbReference type="NCBI Taxonomy" id="338077"/>
    <lineage>
        <taxon>Bacteria</taxon>
        <taxon>Bacillati</taxon>
        <taxon>Actinomycetota</taxon>
        <taxon>Actinomycetes</taxon>
        <taxon>Propionibacteriales</taxon>
        <taxon>Nocardioidaceae</taxon>
        <taxon>Nocardioides</taxon>
    </lineage>
</organism>
<dbReference type="InterPro" id="IPR039422">
    <property type="entry name" value="MarR/SlyA-like"/>
</dbReference>
<protein>
    <recommendedName>
        <fullName evidence="1">HTH marR-type domain-containing protein</fullName>
    </recommendedName>
</protein>
<comment type="caution">
    <text evidence="2">The sequence shown here is derived from an EMBL/GenBank/DDBJ whole genome shotgun (WGS) entry which is preliminary data.</text>
</comment>
<dbReference type="SUPFAM" id="SSF46785">
    <property type="entry name" value="Winged helix' DNA-binding domain"/>
    <property type="match status" value="1"/>
</dbReference>
<name>A0ABN2NV92_9ACTN</name>
<feature type="domain" description="HTH marR-type" evidence="1">
    <location>
        <begin position="5"/>
        <end position="141"/>
    </location>
</feature>
<dbReference type="PROSITE" id="PS50995">
    <property type="entry name" value="HTH_MARR_2"/>
    <property type="match status" value="1"/>
</dbReference>
<keyword evidence="3" id="KW-1185">Reference proteome</keyword>
<dbReference type="SMART" id="SM00347">
    <property type="entry name" value="HTH_MARR"/>
    <property type="match status" value="1"/>
</dbReference>
<proteinExistence type="predicted"/>
<dbReference type="PANTHER" id="PTHR33164:SF106">
    <property type="entry name" value="TRANSCRIPTIONAL REGULATORY PROTEIN"/>
    <property type="match status" value="1"/>
</dbReference>
<accession>A0ABN2NV92</accession>
<dbReference type="InterPro" id="IPR036390">
    <property type="entry name" value="WH_DNA-bd_sf"/>
</dbReference>
<dbReference type="InterPro" id="IPR000835">
    <property type="entry name" value="HTH_MarR-typ"/>
</dbReference>
<reference evidence="2 3" key="1">
    <citation type="journal article" date="2019" name="Int. J. Syst. Evol. Microbiol.">
        <title>The Global Catalogue of Microorganisms (GCM) 10K type strain sequencing project: providing services to taxonomists for standard genome sequencing and annotation.</title>
        <authorList>
            <consortium name="The Broad Institute Genomics Platform"/>
            <consortium name="The Broad Institute Genome Sequencing Center for Infectious Disease"/>
            <person name="Wu L."/>
            <person name="Ma J."/>
        </authorList>
    </citation>
    <scope>NUCLEOTIDE SEQUENCE [LARGE SCALE GENOMIC DNA]</scope>
    <source>
        <strain evidence="2 3">JCM 14046</strain>
    </source>
</reference>
<dbReference type="PANTHER" id="PTHR33164">
    <property type="entry name" value="TRANSCRIPTIONAL REGULATOR, MARR FAMILY"/>
    <property type="match status" value="1"/>
</dbReference>
<sequence length="146" mass="15828">MVDVRSEVLEALRGYAVAYQDAGHAFARAMELPATDGLALGELLYAQRCGAPLSPAGLSRRMSMTSGATNALVNRLEARGLVTRSREHDDRRIVTLRPTAAAHERANAFYGPQGEALEAALASYDADELARVRDFLVRFAGILPRD</sequence>
<gene>
    <name evidence="2" type="ORF">GCM10009737_01060</name>
</gene>
<dbReference type="Gene3D" id="1.10.10.10">
    <property type="entry name" value="Winged helix-like DNA-binding domain superfamily/Winged helix DNA-binding domain"/>
    <property type="match status" value="1"/>
</dbReference>